<accession>A0A0D6R665</accession>
<comment type="similarity">
    <text evidence="1">Belongs to the carbohydrate kinase PfkB family.</text>
</comment>
<evidence type="ECO:0000313" key="5">
    <source>
        <dbReference type="EMBL" id="JAG97763.1"/>
    </source>
</evidence>
<dbReference type="Gene3D" id="3.40.1190.20">
    <property type="match status" value="1"/>
</dbReference>
<proteinExistence type="inferred from homology"/>
<dbReference type="PANTHER" id="PTHR43085:SF13">
    <property type="entry name" value="INOSITOL 3-KINASE"/>
    <property type="match status" value="1"/>
</dbReference>
<dbReference type="InterPro" id="IPR002173">
    <property type="entry name" value="Carboh/pur_kinase_PfkB_CS"/>
</dbReference>
<evidence type="ECO:0000256" key="1">
    <source>
        <dbReference type="ARBA" id="ARBA00010688"/>
    </source>
</evidence>
<dbReference type="SUPFAM" id="SSF53613">
    <property type="entry name" value="Ribokinase-like"/>
    <property type="match status" value="1"/>
</dbReference>
<sequence>MAGGGELKENMARVGGKGTTLVVGNYCHDLLKLASGREVESLGGSVSYITNILDALGLDSTVVSKVGSDFKYARETTSHPPSAVLASAKTTQFSADFTAGNERVLRVTNACESIHPSDIPSPPAANSTYMIGLAVGVAKEIVPETLKRMVEVSGMVVADIQALIRTVDPSDGTVGLRNLSETEFYEFLEDMAFVKASTLEAAYVDLEEARKRTCLIVTEGKGGCTVYERHRQFHVPSFLAEEVDPTGAGDSFLAGFSAGLMRGLSVEDAALMGNFFGSLAVAHIGLPRFSLHHFQRLQEVFGGRIKNGNFSSSNMDCGQSPTLMHSLKFSNLPILEDKLVQEKLDKTTENSNCVSKDMDSVELGDFLSGVFSVENQSVHEHTS</sequence>
<evidence type="ECO:0000256" key="3">
    <source>
        <dbReference type="ARBA" id="ARBA00022777"/>
    </source>
</evidence>
<dbReference type="Pfam" id="PF00294">
    <property type="entry name" value="PfkB"/>
    <property type="match status" value="1"/>
</dbReference>
<dbReference type="PANTHER" id="PTHR43085">
    <property type="entry name" value="HEXOKINASE FAMILY MEMBER"/>
    <property type="match status" value="1"/>
</dbReference>
<dbReference type="InterPro" id="IPR050306">
    <property type="entry name" value="PfkB_Carbo_kinase"/>
</dbReference>
<dbReference type="PROSITE" id="PS00584">
    <property type="entry name" value="PFKB_KINASES_2"/>
    <property type="match status" value="1"/>
</dbReference>
<protein>
    <recommendedName>
        <fullName evidence="4">Carbohydrate kinase PfkB domain-containing protein</fullName>
    </recommendedName>
</protein>
<feature type="domain" description="Carbohydrate kinase PfkB" evidence="4">
    <location>
        <begin position="199"/>
        <end position="285"/>
    </location>
</feature>
<reference evidence="5" key="1">
    <citation type="submission" date="2015-03" db="EMBL/GenBank/DDBJ databases">
        <title>A transcriptome of Araucaria cunninghamii, an australian fine timber species.</title>
        <authorList>
            <person name="Jing Yi C.J.Y."/>
            <person name="Yin San L.Y.S."/>
            <person name="Abdul Karim S.S."/>
            <person name="Wan Azmi N.N."/>
            <person name="Hercus R.R."/>
            <person name="Croft L.L."/>
        </authorList>
    </citation>
    <scope>NUCLEOTIDE SEQUENCE</scope>
    <source>
        <strain evidence="5">MI0301</strain>
        <tissue evidence="5">Leaf</tissue>
    </source>
</reference>
<dbReference type="GO" id="GO:0016301">
    <property type="term" value="F:kinase activity"/>
    <property type="evidence" value="ECO:0007669"/>
    <property type="project" value="UniProtKB-KW"/>
</dbReference>
<dbReference type="InterPro" id="IPR029056">
    <property type="entry name" value="Ribokinase-like"/>
</dbReference>
<dbReference type="AlphaFoldDB" id="A0A0D6R665"/>
<keyword evidence="3" id="KW-0418">Kinase</keyword>
<evidence type="ECO:0000259" key="4">
    <source>
        <dbReference type="Pfam" id="PF00294"/>
    </source>
</evidence>
<keyword evidence="2" id="KW-0808">Transferase</keyword>
<dbReference type="InterPro" id="IPR011611">
    <property type="entry name" value="PfkB_dom"/>
</dbReference>
<dbReference type="EMBL" id="GCKF01031488">
    <property type="protein sequence ID" value="JAG97763.1"/>
    <property type="molecule type" value="Transcribed_RNA"/>
</dbReference>
<evidence type="ECO:0000256" key="2">
    <source>
        <dbReference type="ARBA" id="ARBA00022679"/>
    </source>
</evidence>
<dbReference type="GO" id="GO:0010264">
    <property type="term" value="P:myo-inositol hexakisphosphate biosynthetic process"/>
    <property type="evidence" value="ECO:0007669"/>
    <property type="project" value="TreeGrafter"/>
</dbReference>
<organism evidence="5">
    <name type="scientific">Araucaria cunninghamii</name>
    <name type="common">Hoop pine</name>
    <name type="synonym">Moreton Bay pine</name>
    <dbReference type="NCBI Taxonomy" id="56994"/>
    <lineage>
        <taxon>Eukaryota</taxon>
        <taxon>Viridiplantae</taxon>
        <taxon>Streptophyta</taxon>
        <taxon>Embryophyta</taxon>
        <taxon>Tracheophyta</taxon>
        <taxon>Spermatophyta</taxon>
        <taxon>Pinopsida</taxon>
        <taxon>Pinidae</taxon>
        <taxon>Conifers II</taxon>
        <taxon>Araucariales</taxon>
        <taxon>Araucariaceae</taxon>
        <taxon>Araucaria</taxon>
    </lineage>
</organism>
<name>A0A0D6R665_ARACU</name>